<comment type="subunit">
    <text evidence="12">Monomer. Interacts with DnaB.</text>
</comment>
<dbReference type="InterPro" id="IPR034151">
    <property type="entry name" value="TOPRIM_DnaG_bac"/>
</dbReference>
<keyword evidence="17" id="KW-1185">Reference proteome</keyword>
<dbReference type="Gene3D" id="3.90.980.10">
    <property type="entry name" value="DNA primase, catalytic core, N-terminal domain"/>
    <property type="match status" value="1"/>
</dbReference>
<evidence type="ECO:0000256" key="13">
    <source>
        <dbReference type="PIRNR" id="PIRNR002811"/>
    </source>
</evidence>
<evidence type="ECO:0000256" key="2">
    <source>
        <dbReference type="ARBA" id="ARBA00022515"/>
    </source>
</evidence>
<dbReference type="RefSeq" id="WP_023430853.1">
    <property type="nucleotide sequence ID" value="NZ_AWXZ01000013.1"/>
</dbReference>
<dbReference type="SUPFAM" id="SSF57783">
    <property type="entry name" value="Zinc beta-ribbon"/>
    <property type="match status" value="1"/>
</dbReference>
<keyword evidence="11 12" id="KW-0804">Transcription</keyword>
<comment type="cofactor">
    <cofactor evidence="13">
        <name>Zn(2+)</name>
        <dbReference type="ChEBI" id="CHEBI:29105"/>
    </cofactor>
    <text evidence="13">Binds 1 zinc ion per monomer.</text>
</comment>
<name>V4RV62_9HYPH</name>
<dbReference type="eggNOG" id="COG0358">
    <property type="taxonomic scope" value="Bacteria"/>
</dbReference>
<accession>V4RV62</accession>
<keyword evidence="3 12" id="KW-0808">Transferase</keyword>
<keyword evidence="10 12" id="KW-0238">DNA-binding</keyword>
<dbReference type="GO" id="GO:0008270">
    <property type="term" value="F:zinc ion binding"/>
    <property type="evidence" value="ECO:0007669"/>
    <property type="project" value="UniProtKB-KW"/>
</dbReference>
<comment type="similarity">
    <text evidence="12 13">Belongs to the DnaG primase family.</text>
</comment>
<dbReference type="EMBL" id="AWXZ01000013">
    <property type="protein sequence ID" value="ESR26920.1"/>
    <property type="molecule type" value="Genomic_DNA"/>
</dbReference>
<keyword evidence="8 13" id="KW-0862">Zinc</keyword>
<dbReference type="Gene3D" id="3.40.1360.10">
    <property type="match status" value="1"/>
</dbReference>
<dbReference type="Pfam" id="PF08275">
    <property type="entry name" value="DNAG_N"/>
    <property type="match status" value="1"/>
</dbReference>
<evidence type="ECO:0000313" key="17">
    <source>
        <dbReference type="Proteomes" id="UP000017819"/>
    </source>
</evidence>
<dbReference type="Gene3D" id="3.90.580.10">
    <property type="entry name" value="Zinc finger, CHC2-type domain"/>
    <property type="match status" value="1"/>
</dbReference>
<keyword evidence="6 13" id="KW-0479">Metal-binding</keyword>
<comment type="function">
    <text evidence="12 13">RNA polymerase that catalyzes the synthesis of short RNA molecules used as primers for DNA polymerase during DNA replication.</text>
</comment>
<keyword evidence="7" id="KW-0863">Zinc-finger</keyword>
<evidence type="ECO:0000256" key="9">
    <source>
        <dbReference type="ARBA" id="ARBA00022842"/>
    </source>
</evidence>
<dbReference type="CDD" id="cd03364">
    <property type="entry name" value="TOPRIM_DnaG_primases"/>
    <property type="match status" value="1"/>
</dbReference>
<dbReference type="InterPro" id="IPR013264">
    <property type="entry name" value="DNAG_N"/>
</dbReference>
<dbReference type="SMART" id="SM00400">
    <property type="entry name" value="ZnF_CHCC"/>
    <property type="match status" value="1"/>
</dbReference>
<dbReference type="HAMAP" id="MF_00974">
    <property type="entry name" value="DNA_primase_DnaG"/>
    <property type="match status" value="1"/>
</dbReference>
<dbReference type="InterPro" id="IPR006295">
    <property type="entry name" value="DNA_primase_DnaG"/>
</dbReference>
<keyword evidence="4 12" id="KW-0548">Nucleotidyltransferase</keyword>
<dbReference type="InterPro" id="IPR006171">
    <property type="entry name" value="TOPRIM_dom"/>
</dbReference>
<dbReference type="InterPro" id="IPR037068">
    <property type="entry name" value="DNA_primase_core_N_sf"/>
</dbReference>
<dbReference type="FunFam" id="3.90.580.10:FF:000001">
    <property type="entry name" value="DNA primase"/>
    <property type="match status" value="1"/>
</dbReference>
<dbReference type="GO" id="GO:0003899">
    <property type="term" value="F:DNA-directed RNA polymerase activity"/>
    <property type="evidence" value="ECO:0007669"/>
    <property type="project" value="UniProtKB-UniRule"/>
</dbReference>
<evidence type="ECO:0000256" key="7">
    <source>
        <dbReference type="ARBA" id="ARBA00022771"/>
    </source>
</evidence>
<protein>
    <recommendedName>
        <fullName evidence="12 13">DNA primase</fullName>
        <ecNumber evidence="12">2.7.7.101</ecNumber>
    </recommendedName>
</protein>
<dbReference type="GO" id="GO:0005737">
    <property type="term" value="C:cytoplasm"/>
    <property type="evidence" value="ECO:0007669"/>
    <property type="project" value="TreeGrafter"/>
</dbReference>
<evidence type="ECO:0000256" key="1">
    <source>
        <dbReference type="ARBA" id="ARBA00022478"/>
    </source>
</evidence>
<evidence type="ECO:0000256" key="14">
    <source>
        <dbReference type="SAM" id="MobiDB-lite"/>
    </source>
</evidence>
<evidence type="ECO:0000313" key="16">
    <source>
        <dbReference type="EMBL" id="ESR26920.1"/>
    </source>
</evidence>
<evidence type="ECO:0000256" key="10">
    <source>
        <dbReference type="ARBA" id="ARBA00023125"/>
    </source>
</evidence>
<dbReference type="EC" id="2.7.7.101" evidence="12"/>
<dbReference type="GO" id="GO:0006269">
    <property type="term" value="P:DNA replication, synthesis of primer"/>
    <property type="evidence" value="ECO:0007669"/>
    <property type="project" value="UniProtKB-UniRule"/>
</dbReference>
<dbReference type="OrthoDB" id="9803773at2"/>
<dbReference type="NCBIfam" id="TIGR01391">
    <property type="entry name" value="dnaG"/>
    <property type="match status" value="1"/>
</dbReference>
<evidence type="ECO:0000259" key="15">
    <source>
        <dbReference type="PROSITE" id="PS50880"/>
    </source>
</evidence>
<dbReference type="InterPro" id="IPR002694">
    <property type="entry name" value="Znf_CHC2"/>
</dbReference>
<evidence type="ECO:0000256" key="6">
    <source>
        <dbReference type="ARBA" id="ARBA00022723"/>
    </source>
</evidence>
<reference evidence="16 17" key="1">
    <citation type="journal article" date="2014" name="Genome Announc.">
        <title>Draft Genome Sequence of Lutibaculum baratangense Strain AMV1T, Isolated from a Mud Volcano in Andamans, India.</title>
        <authorList>
            <person name="Singh A."/>
            <person name="Sreenivas A."/>
            <person name="Sathyanarayana Reddy G."/>
            <person name="Pinnaka A.K."/>
            <person name="Shivaji S."/>
        </authorList>
    </citation>
    <scope>NUCLEOTIDE SEQUENCE [LARGE SCALE GENOMIC DNA]</scope>
    <source>
        <strain evidence="16 17">AMV1</strain>
    </source>
</reference>
<comment type="catalytic activity">
    <reaction evidence="12">
        <text>ssDNA + n NTP = ssDNA/pppN(pN)n-1 hybrid + (n-1) diphosphate.</text>
        <dbReference type="EC" id="2.7.7.101"/>
    </reaction>
</comment>
<evidence type="ECO:0000256" key="5">
    <source>
        <dbReference type="ARBA" id="ARBA00022705"/>
    </source>
</evidence>
<keyword evidence="1 12" id="KW-0240">DNA-directed RNA polymerase</keyword>
<feature type="domain" description="Toprim" evidence="15">
    <location>
        <begin position="257"/>
        <end position="339"/>
    </location>
</feature>
<dbReference type="SUPFAM" id="SSF56731">
    <property type="entry name" value="DNA primase core"/>
    <property type="match status" value="1"/>
</dbReference>
<keyword evidence="2 12" id="KW-0639">Primosome</keyword>
<dbReference type="FunFam" id="3.90.980.10:FF:000001">
    <property type="entry name" value="DNA primase"/>
    <property type="match status" value="1"/>
</dbReference>
<gene>
    <name evidence="12" type="primary">dnaG</name>
    <name evidence="16" type="ORF">N177_0704</name>
</gene>
<dbReference type="PIRSF" id="PIRSF002811">
    <property type="entry name" value="DnaG"/>
    <property type="match status" value="1"/>
</dbReference>
<evidence type="ECO:0000256" key="8">
    <source>
        <dbReference type="ARBA" id="ARBA00022833"/>
    </source>
</evidence>
<dbReference type="PROSITE" id="PS50880">
    <property type="entry name" value="TOPRIM"/>
    <property type="match status" value="1"/>
</dbReference>
<dbReference type="InterPro" id="IPR030846">
    <property type="entry name" value="DnaG_bac"/>
</dbReference>
<feature type="region of interest" description="Disordered" evidence="14">
    <location>
        <begin position="425"/>
        <end position="452"/>
    </location>
</feature>
<dbReference type="InterPro" id="IPR050219">
    <property type="entry name" value="DnaG_primase"/>
</dbReference>
<keyword evidence="5 12" id="KW-0235">DNA replication</keyword>
<keyword evidence="9" id="KW-0460">Magnesium</keyword>
<dbReference type="AlphaFoldDB" id="V4RV62"/>
<proteinExistence type="inferred from homology"/>
<comment type="caution">
    <text evidence="12">Lacks conserved residue(s) required for the propagation of feature annotation.</text>
</comment>
<evidence type="ECO:0000256" key="12">
    <source>
        <dbReference type="HAMAP-Rule" id="MF_00974"/>
    </source>
</evidence>
<dbReference type="InterPro" id="IPR036977">
    <property type="entry name" value="DNA_primase_Znf_CHC2"/>
</dbReference>
<dbReference type="GO" id="GO:0000428">
    <property type="term" value="C:DNA-directed RNA polymerase complex"/>
    <property type="evidence" value="ECO:0007669"/>
    <property type="project" value="UniProtKB-KW"/>
</dbReference>
<dbReference type="SMART" id="SM00493">
    <property type="entry name" value="TOPRIM"/>
    <property type="match status" value="1"/>
</dbReference>
<dbReference type="GO" id="GO:1990077">
    <property type="term" value="C:primosome complex"/>
    <property type="evidence" value="ECO:0007669"/>
    <property type="project" value="UniProtKB-KW"/>
</dbReference>
<dbReference type="PANTHER" id="PTHR30313:SF2">
    <property type="entry name" value="DNA PRIMASE"/>
    <property type="match status" value="1"/>
</dbReference>
<comment type="caution">
    <text evidence="16">The sequence shown here is derived from an EMBL/GenBank/DDBJ whole genome shotgun (WGS) entry which is preliminary data.</text>
</comment>
<dbReference type="GO" id="GO:0003677">
    <property type="term" value="F:DNA binding"/>
    <property type="evidence" value="ECO:0007669"/>
    <property type="project" value="UniProtKB-KW"/>
</dbReference>
<sequence length="642" mass="70407">MRFSDAFLDEIRARLPVSSVVGKRVRLQRRGREFVGLSPFNKEKTPSFTVNDQKGFYHCFSSGRHGDIFRFVMETEGVSFPDAVERLAGLAGVAMPARDERSEARDRARAGLKEIVEEATRFFERFLGGREGAEARAYLDRRGVSPDLARRFRLGFAPQSRHALKDHLTARGIPVEDMVGAGLLISGEDIAVPYDRFRNRLIFPITDQRGQAIAFGGRTLDPDGKPKYLNSPETDLFHKGHVLFNLAAARQAAHERGNLVVAEGYMDVIALAGAGIAQAVAPLGTALTEEQLALLWRMVDEPILCFDGDQAGLRAAYRALDLALPQLKPGKSLRFALLPEGQDPDDLVRSGGREAMVTVLREARPLVEMLWTREVEQAPLDTPERRAAFEARIDQAVAAVADARVQRHYRDAMRERLRGLFAPAQAHGAPRRAPGGGGGGRKAAFQRGGRQPAWAEAPARASELLRRSLSSGAAALPRREAILLLALVNHVEMLSDHVETVAELDFTSAELRRLRSALVDLAAEAPGSAEEARLKLEGRGLGPLVRRLDMLWMAAGRAEWWVAPDAAAVDVTRAWAHMATLHRKAVTLHKDLRAAYALCETDPTPENYARAADIKAQLDSAEGTEAEVEGFGLASGRPSRSF</sequence>
<feature type="compositionally biased region" description="Low complexity" evidence="14">
    <location>
        <begin position="442"/>
        <end position="452"/>
    </location>
</feature>
<dbReference type="Pfam" id="PF01807">
    <property type="entry name" value="Zn_ribbon_DnaG"/>
    <property type="match status" value="1"/>
</dbReference>
<dbReference type="FunFam" id="3.40.1360.10:FF:000002">
    <property type="entry name" value="DNA primase"/>
    <property type="match status" value="1"/>
</dbReference>
<dbReference type="Pfam" id="PF13662">
    <property type="entry name" value="Toprim_4"/>
    <property type="match status" value="1"/>
</dbReference>
<evidence type="ECO:0000256" key="11">
    <source>
        <dbReference type="ARBA" id="ARBA00023163"/>
    </source>
</evidence>
<evidence type="ECO:0000256" key="4">
    <source>
        <dbReference type="ARBA" id="ARBA00022695"/>
    </source>
</evidence>
<dbReference type="PANTHER" id="PTHR30313">
    <property type="entry name" value="DNA PRIMASE"/>
    <property type="match status" value="1"/>
</dbReference>
<dbReference type="Proteomes" id="UP000017819">
    <property type="component" value="Unassembled WGS sequence"/>
</dbReference>
<dbReference type="PATRIC" id="fig|631454.5.peg.694"/>
<evidence type="ECO:0000256" key="3">
    <source>
        <dbReference type="ARBA" id="ARBA00022679"/>
    </source>
</evidence>
<organism evidence="16 17">
    <name type="scientific">Lutibaculum baratangense AMV1</name>
    <dbReference type="NCBI Taxonomy" id="631454"/>
    <lineage>
        <taxon>Bacteria</taxon>
        <taxon>Pseudomonadati</taxon>
        <taxon>Pseudomonadota</taxon>
        <taxon>Alphaproteobacteria</taxon>
        <taxon>Hyphomicrobiales</taxon>
        <taxon>Tepidamorphaceae</taxon>
        <taxon>Lutibaculum</taxon>
    </lineage>
</organism>
<dbReference type="STRING" id="631454.N177_0704"/>